<protein>
    <submittedName>
        <fullName evidence="3">CAAX amino terminal protease self-immunity</fullName>
    </submittedName>
</protein>
<keyword evidence="1" id="KW-0472">Membrane</keyword>
<feature type="transmembrane region" description="Helical" evidence="1">
    <location>
        <begin position="221"/>
        <end position="237"/>
    </location>
</feature>
<feature type="transmembrane region" description="Helical" evidence="1">
    <location>
        <begin position="244"/>
        <end position="266"/>
    </location>
</feature>
<proteinExistence type="predicted"/>
<keyword evidence="4" id="KW-1185">Reference proteome</keyword>
<accession>A0A1C9W5J3</accession>
<dbReference type="Proteomes" id="UP000095672">
    <property type="component" value="Chromosome"/>
</dbReference>
<evidence type="ECO:0000313" key="4">
    <source>
        <dbReference type="Proteomes" id="UP000095672"/>
    </source>
</evidence>
<keyword evidence="3" id="KW-0378">Hydrolase</keyword>
<sequence>MGSLSESLQRGRGDDIGSHKPTEKSRFVGAMLLLSLCVVPFGWVGLAAPLVWLALHAIEVTSGWRMVLAFLGAASVMLISALGLVPGGERIEWLAAYTDASGNLISAGFNPGKAAIAAGVLGFMLRSRNWLEFSDLRYVLVAIAVPSLFGLALFGTSPKFAATIIAALLTNFLVVAISEEAFFRLVVQRGGELFMHRARWLVALLVTVLFTFLHTGWAASPVALVVVAAAGLSYALLWMRTQNFWACVLAHGGINAFHMLLLPYPLPG</sequence>
<feature type="transmembrane region" description="Helical" evidence="1">
    <location>
        <begin position="27"/>
        <end position="55"/>
    </location>
</feature>
<feature type="transmembrane region" description="Helical" evidence="1">
    <location>
        <begin position="198"/>
        <end position="215"/>
    </location>
</feature>
<feature type="transmembrane region" description="Helical" evidence="1">
    <location>
        <begin position="105"/>
        <end position="124"/>
    </location>
</feature>
<keyword evidence="1" id="KW-0812">Transmembrane</keyword>
<dbReference type="InterPro" id="IPR003675">
    <property type="entry name" value="Rce1/LyrA-like_dom"/>
</dbReference>
<feature type="transmembrane region" description="Helical" evidence="1">
    <location>
        <begin position="67"/>
        <end position="85"/>
    </location>
</feature>
<reference evidence="4" key="1">
    <citation type="submission" date="2016-01" db="EMBL/GenBank/DDBJ databases">
        <title>Complete genome sequence of Microbulbifer sp. CCB-MM1, a halophile isolated from Matang Mangrove Forest, Perak.</title>
        <authorList>
            <person name="Moh T.H."/>
            <person name="Dinesh B."/>
            <person name="Lau N.-S."/>
            <person name="Go F."/>
            <person name="Alexander Chong S.-C."/>
        </authorList>
    </citation>
    <scope>NUCLEOTIDE SEQUENCE [LARGE SCALE GENOMIC DNA]</scope>
    <source>
        <strain evidence="4">CCB-MM1</strain>
    </source>
</reference>
<feature type="transmembrane region" description="Helical" evidence="1">
    <location>
        <begin position="136"/>
        <end position="154"/>
    </location>
</feature>
<organism evidence="3 4">
    <name type="scientific">Microbulbifer aggregans</name>
    <dbReference type="NCBI Taxonomy" id="1769779"/>
    <lineage>
        <taxon>Bacteria</taxon>
        <taxon>Pseudomonadati</taxon>
        <taxon>Pseudomonadota</taxon>
        <taxon>Gammaproteobacteria</taxon>
        <taxon>Cellvibrionales</taxon>
        <taxon>Microbulbiferaceae</taxon>
        <taxon>Microbulbifer</taxon>
    </lineage>
</organism>
<keyword evidence="1" id="KW-1133">Transmembrane helix</keyword>
<keyword evidence="3" id="KW-0645">Protease</keyword>
<dbReference type="OrthoDB" id="5322702at2"/>
<dbReference type="KEGG" id="micc:AUP74_00960"/>
<dbReference type="EMBL" id="CP014143">
    <property type="protein sequence ID" value="AOS96426.1"/>
    <property type="molecule type" value="Genomic_DNA"/>
</dbReference>
<evidence type="ECO:0000313" key="3">
    <source>
        <dbReference type="EMBL" id="AOS96426.1"/>
    </source>
</evidence>
<dbReference type="GO" id="GO:0080120">
    <property type="term" value="P:CAAX-box protein maturation"/>
    <property type="evidence" value="ECO:0007669"/>
    <property type="project" value="UniProtKB-ARBA"/>
</dbReference>
<gene>
    <name evidence="3" type="ORF">AUP74_00960</name>
</gene>
<evidence type="ECO:0000259" key="2">
    <source>
        <dbReference type="Pfam" id="PF02517"/>
    </source>
</evidence>
<evidence type="ECO:0000256" key="1">
    <source>
        <dbReference type="SAM" id="Phobius"/>
    </source>
</evidence>
<dbReference type="STRING" id="1769779.AUP74_00960"/>
<name>A0A1C9W5J3_9GAMM</name>
<dbReference type="AlphaFoldDB" id="A0A1C9W5J3"/>
<dbReference type="RefSeq" id="WP_069946565.1">
    <property type="nucleotide sequence ID" value="NZ_CP014143.1"/>
</dbReference>
<dbReference type="GO" id="GO:0006508">
    <property type="term" value="P:proteolysis"/>
    <property type="evidence" value="ECO:0007669"/>
    <property type="project" value="UniProtKB-KW"/>
</dbReference>
<dbReference type="Pfam" id="PF02517">
    <property type="entry name" value="Rce1-like"/>
    <property type="match status" value="1"/>
</dbReference>
<feature type="transmembrane region" description="Helical" evidence="1">
    <location>
        <begin position="160"/>
        <end position="177"/>
    </location>
</feature>
<dbReference type="GO" id="GO:0004175">
    <property type="term" value="F:endopeptidase activity"/>
    <property type="evidence" value="ECO:0007669"/>
    <property type="project" value="UniProtKB-ARBA"/>
</dbReference>
<feature type="domain" description="CAAX prenyl protease 2/Lysostaphin resistance protein A-like" evidence="2">
    <location>
        <begin position="164"/>
        <end position="257"/>
    </location>
</feature>